<dbReference type="EMBL" id="BARU01026185">
    <property type="protein sequence ID" value="GAH74857.1"/>
    <property type="molecule type" value="Genomic_DNA"/>
</dbReference>
<organism evidence="1">
    <name type="scientific">marine sediment metagenome</name>
    <dbReference type="NCBI Taxonomy" id="412755"/>
    <lineage>
        <taxon>unclassified sequences</taxon>
        <taxon>metagenomes</taxon>
        <taxon>ecological metagenomes</taxon>
    </lineage>
</organism>
<protein>
    <submittedName>
        <fullName evidence="1">Uncharacterized protein</fullName>
    </submittedName>
</protein>
<gene>
    <name evidence="1" type="ORF">S03H2_42103</name>
</gene>
<comment type="caution">
    <text evidence="1">The sequence shown here is derived from an EMBL/GenBank/DDBJ whole genome shotgun (WGS) entry which is preliminary data.</text>
</comment>
<evidence type="ECO:0000313" key="1">
    <source>
        <dbReference type="EMBL" id="GAH74857.1"/>
    </source>
</evidence>
<proteinExistence type="predicted"/>
<name>X1HZG9_9ZZZZ</name>
<accession>X1HZG9</accession>
<feature type="non-terminal residue" evidence="1">
    <location>
        <position position="1"/>
    </location>
</feature>
<sequence>YCSIYGDSFVETYLGCTICYSTRIVGGAYYSNCVEVFHSDILDAKKDICEQQEGVWDGTTCDLEITPYWKHNTTYRGIDIDVWYPIGTPYRAYFGGAWHEESTRPLLKAAIDAFLGPVVKKPTSLSLTASPSSGTTPFYTTLTATLRSNGIPVGYKEVEIYMRYAGIPWTKLTWGDTNFSGVASFYIHIGFVPLEFYAHFAGDSEYENCVSPIITITGVAPGAFTSVMDFVVPDYLPAGSTVSVSVLLKNTGDAAGRLDVYIDGNYRYPDEQ</sequence>
<feature type="non-terminal residue" evidence="1">
    <location>
        <position position="272"/>
    </location>
</feature>
<dbReference type="AlphaFoldDB" id="X1HZG9"/>
<reference evidence="1" key="1">
    <citation type="journal article" date="2014" name="Front. Microbiol.">
        <title>High frequency of phylogenetically diverse reductive dehalogenase-homologous genes in deep subseafloor sedimentary metagenomes.</title>
        <authorList>
            <person name="Kawai M."/>
            <person name="Futagami T."/>
            <person name="Toyoda A."/>
            <person name="Takaki Y."/>
            <person name="Nishi S."/>
            <person name="Hori S."/>
            <person name="Arai W."/>
            <person name="Tsubouchi T."/>
            <person name="Morono Y."/>
            <person name="Uchiyama I."/>
            <person name="Ito T."/>
            <person name="Fujiyama A."/>
            <person name="Inagaki F."/>
            <person name="Takami H."/>
        </authorList>
    </citation>
    <scope>NUCLEOTIDE SEQUENCE</scope>
    <source>
        <strain evidence="1">Expedition CK06-06</strain>
    </source>
</reference>